<sequence>MNTYLARFKSSFKRAKDHGNSLDATQSIMYLSEIDSDIFTCSTSTTKSSRFRIKNPFGFIDRKIKRQIAKVQTEEDELSKQHFINILTCGHELHPYYRELLTKLAFDGYQMKEEVVKEYYDEVVNGPCRGIWLDGEDRSIEYCGKKHKCCKLFRKMGYSVSF</sequence>
<evidence type="ECO:0000313" key="1">
    <source>
        <dbReference type="EMBL" id="ODV83327.1"/>
    </source>
</evidence>
<dbReference type="AlphaFoldDB" id="A0A1E4SV72"/>
<reference evidence="2" key="1">
    <citation type="submission" date="2016-04" db="EMBL/GenBank/DDBJ databases">
        <title>Comparative genomics of biotechnologically important yeasts.</title>
        <authorList>
            <consortium name="DOE Joint Genome Institute"/>
            <person name="Riley R."/>
            <person name="Haridas S."/>
            <person name="Wolfe K.H."/>
            <person name="Lopes M.R."/>
            <person name="Hittinger C.T."/>
            <person name="Goker M."/>
            <person name="Salamov A."/>
            <person name="Wisecaver J."/>
            <person name="Long T.M."/>
            <person name="Aerts A.L."/>
            <person name="Barry K."/>
            <person name="Choi C."/>
            <person name="Clum A."/>
            <person name="Coughlan A.Y."/>
            <person name="Deshpande S."/>
            <person name="Douglass A.P."/>
            <person name="Hanson S.J."/>
            <person name="Klenk H.-P."/>
            <person name="Labutti K."/>
            <person name="Lapidus A."/>
            <person name="Lindquist E."/>
            <person name="Lipzen A."/>
            <person name="Meier-Kolthoff J.P."/>
            <person name="Ohm R.A."/>
            <person name="Otillar R.P."/>
            <person name="Pangilinan J."/>
            <person name="Peng Y."/>
            <person name="Rokas A."/>
            <person name="Rosa C.A."/>
            <person name="Scheuner C."/>
            <person name="Sibirny A.A."/>
            <person name="Slot J.C."/>
            <person name="Stielow J.B."/>
            <person name="Sun H."/>
            <person name="Kurtzman C.P."/>
            <person name="Blackwell M."/>
            <person name="Grigoriev I.V."/>
            <person name="Jeffries T.W."/>
        </authorList>
    </citation>
    <scope>NUCLEOTIDE SEQUENCE [LARGE SCALE GENOMIC DNA]</scope>
    <source>
        <strain evidence="2">NRRL YB-2248</strain>
    </source>
</reference>
<evidence type="ECO:0000313" key="2">
    <source>
        <dbReference type="Proteomes" id="UP000094801"/>
    </source>
</evidence>
<dbReference type="EMBL" id="KV453865">
    <property type="protein sequence ID" value="ODV83327.1"/>
    <property type="molecule type" value="Genomic_DNA"/>
</dbReference>
<protein>
    <submittedName>
        <fullName evidence="1">Uncharacterized protein</fullName>
    </submittedName>
</protein>
<dbReference type="Proteomes" id="UP000094801">
    <property type="component" value="Unassembled WGS sequence"/>
</dbReference>
<name>A0A1E4SV72_9ASCO</name>
<keyword evidence="2" id="KW-1185">Reference proteome</keyword>
<accession>A0A1E4SV72</accession>
<proteinExistence type="predicted"/>
<gene>
    <name evidence="1" type="ORF">CANARDRAFT_9729</name>
</gene>
<organism evidence="1 2">
    <name type="scientific">[Candida] arabinofermentans NRRL YB-2248</name>
    <dbReference type="NCBI Taxonomy" id="983967"/>
    <lineage>
        <taxon>Eukaryota</taxon>
        <taxon>Fungi</taxon>
        <taxon>Dikarya</taxon>
        <taxon>Ascomycota</taxon>
        <taxon>Saccharomycotina</taxon>
        <taxon>Pichiomycetes</taxon>
        <taxon>Pichiales</taxon>
        <taxon>Pichiaceae</taxon>
        <taxon>Ogataea</taxon>
        <taxon>Ogataea/Candida clade</taxon>
    </lineage>
</organism>